<evidence type="ECO:0000313" key="7">
    <source>
        <dbReference type="Proteomes" id="UP000614272"/>
    </source>
</evidence>
<dbReference type="Proteomes" id="UP000614272">
    <property type="component" value="Unassembled WGS sequence"/>
</dbReference>
<dbReference type="SMART" id="SM00283">
    <property type="entry name" value="MA"/>
    <property type="match status" value="1"/>
</dbReference>
<reference evidence="7" key="1">
    <citation type="journal article" date="2019" name="Int. J. Syst. Evol. Microbiol.">
        <title>The Global Catalogue of Microorganisms (GCM) 10K type strain sequencing project: providing services to taxonomists for standard genome sequencing and annotation.</title>
        <authorList>
            <consortium name="The Broad Institute Genomics Platform"/>
            <consortium name="The Broad Institute Genome Sequencing Center for Infectious Disease"/>
            <person name="Wu L."/>
            <person name="Ma J."/>
        </authorList>
    </citation>
    <scope>NUCLEOTIDE SEQUENCE [LARGE SCALE GENOMIC DNA]</scope>
    <source>
        <strain evidence="7">CGMCC 1.12923</strain>
    </source>
</reference>
<dbReference type="InterPro" id="IPR004089">
    <property type="entry name" value="MCPsignal_dom"/>
</dbReference>
<evidence type="ECO:0000313" key="6">
    <source>
        <dbReference type="EMBL" id="GGD68356.1"/>
    </source>
</evidence>
<keyword evidence="4" id="KW-0175">Coiled coil</keyword>
<accession>A0ABQ1RF63</accession>
<dbReference type="PROSITE" id="PS50111">
    <property type="entry name" value="CHEMOTAXIS_TRANSDUC_2"/>
    <property type="match status" value="1"/>
</dbReference>
<evidence type="ECO:0000256" key="4">
    <source>
        <dbReference type="SAM" id="Coils"/>
    </source>
</evidence>
<dbReference type="EMBL" id="BMGJ01000009">
    <property type="protein sequence ID" value="GGD68356.1"/>
    <property type="molecule type" value="Genomic_DNA"/>
</dbReference>
<name>A0ABQ1RF63_9ALTE</name>
<dbReference type="PANTHER" id="PTHR32089">
    <property type="entry name" value="METHYL-ACCEPTING CHEMOTAXIS PROTEIN MCPB"/>
    <property type="match status" value="1"/>
</dbReference>
<proteinExistence type="predicted"/>
<protein>
    <submittedName>
        <fullName evidence="6">Chemotaxis protein</fullName>
    </submittedName>
</protein>
<dbReference type="Pfam" id="PF00015">
    <property type="entry name" value="MCPsignal"/>
    <property type="match status" value="1"/>
</dbReference>
<evidence type="ECO:0000259" key="5">
    <source>
        <dbReference type="PROSITE" id="PS50111"/>
    </source>
</evidence>
<dbReference type="PANTHER" id="PTHR32089:SF70">
    <property type="entry name" value="ENERGY TAXIS MODULATING METHYL ACCEPTING SENSORY TRANSDUCER"/>
    <property type="match status" value="1"/>
</dbReference>
<dbReference type="SUPFAM" id="SSF58104">
    <property type="entry name" value="Methyl-accepting chemotaxis protein (MCP) signaling domain"/>
    <property type="match status" value="1"/>
</dbReference>
<comment type="caution">
    <text evidence="6">The sequence shown here is derived from an EMBL/GenBank/DDBJ whole genome shotgun (WGS) entry which is preliminary data.</text>
</comment>
<comment type="subcellular location">
    <subcellularLocation>
        <location evidence="1">Membrane</location>
    </subcellularLocation>
</comment>
<dbReference type="Gene3D" id="6.10.250.3200">
    <property type="match status" value="1"/>
</dbReference>
<organism evidence="6 7">
    <name type="scientific">Lacimicrobium alkaliphilum</name>
    <dbReference type="NCBI Taxonomy" id="1526571"/>
    <lineage>
        <taxon>Bacteria</taxon>
        <taxon>Pseudomonadati</taxon>
        <taxon>Pseudomonadota</taxon>
        <taxon>Gammaproteobacteria</taxon>
        <taxon>Alteromonadales</taxon>
        <taxon>Alteromonadaceae</taxon>
        <taxon>Lacimicrobium</taxon>
    </lineage>
</organism>
<keyword evidence="7" id="KW-1185">Reference proteome</keyword>
<dbReference type="Pfam" id="PF13682">
    <property type="entry name" value="CZB"/>
    <property type="match status" value="1"/>
</dbReference>
<evidence type="ECO:0000256" key="2">
    <source>
        <dbReference type="ARBA" id="ARBA00023224"/>
    </source>
</evidence>
<sequence length="364" mass="40014">MMFGLFGNKTREQDLHRIKSLGQENQHLQQRITELEQQLAQASHDAAEQNNNDADSRQVSDIWLAGQSHVQGIRDALHTTADALGHEKERLAGHEQLFSDSAEILDDTVSGLNQIDDIAERGVNHATELSSLAGNISNFVVVINSIAEQTNLLALNAAIEAARAGESGRGFAVVAEEVRNLAMRASDSTKEINNLVEKIEQGTRTIEDNINDVSQQSRNLVEKTGQVREKVSNVLEMSHSMREVINSSSERAFLSTTQLDHLVFKTQVYEGVLGSNQVNATDLGDHHHCNLGQWYQGEGAKRFGSSSDFKALDAVHRKVHESGKAALDEGRNGVSKTTLNKLRQMEEASEEVMMLIDRLANSAG</sequence>
<feature type="domain" description="Methyl-accepting transducer" evidence="5">
    <location>
        <begin position="99"/>
        <end position="258"/>
    </location>
</feature>
<evidence type="ECO:0000256" key="3">
    <source>
        <dbReference type="PROSITE-ProRule" id="PRU00284"/>
    </source>
</evidence>
<evidence type="ECO:0000256" key="1">
    <source>
        <dbReference type="ARBA" id="ARBA00004370"/>
    </source>
</evidence>
<keyword evidence="2 3" id="KW-0807">Transducer</keyword>
<dbReference type="InterPro" id="IPR025991">
    <property type="entry name" value="Chemoreceptor_zinc-bind_dom"/>
</dbReference>
<dbReference type="Gene3D" id="1.20.120.30">
    <property type="entry name" value="Aspartate receptor, ligand-binding domain"/>
    <property type="match status" value="1"/>
</dbReference>
<gene>
    <name evidence="6" type="ORF">GCM10011357_24240</name>
</gene>
<feature type="coiled-coil region" evidence="4">
    <location>
        <begin position="18"/>
        <end position="52"/>
    </location>
</feature>